<accession>A0A4P7XFB7</accession>
<dbReference type="EMBL" id="CP031093">
    <property type="protein sequence ID" value="QCF25659.1"/>
    <property type="molecule type" value="Genomic_DNA"/>
</dbReference>
<evidence type="ECO:0000256" key="4">
    <source>
        <dbReference type="ARBA" id="ARBA00015552"/>
    </source>
</evidence>
<comment type="subunit">
    <text evidence="3 6">Monomer.</text>
</comment>
<evidence type="ECO:0000256" key="5">
    <source>
        <dbReference type="ARBA" id="ARBA00022801"/>
    </source>
</evidence>
<proteinExistence type="inferred from homology"/>
<dbReference type="PANTHER" id="PTHR43222:SF11">
    <property type="entry name" value="PHOSPHATASE NUDJ"/>
    <property type="match status" value="1"/>
</dbReference>
<evidence type="ECO:0000259" key="7">
    <source>
        <dbReference type="PROSITE" id="PS51462"/>
    </source>
</evidence>
<dbReference type="Gene3D" id="3.90.79.10">
    <property type="entry name" value="Nucleoside Triphosphate Pyrophosphohydrolase"/>
    <property type="match status" value="1"/>
</dbReference>
<dbReference type="OrthoDB" id="8594221at2"/>
<dbReference type="PANTHER" id="PTHR43222">
    <property type="entry name" value="NUDIX HYDROLASE 23"/>
    <property type="match status" value="1"/>
</dbReference>
<dbReference type="SUPFAM" id="SSF55811">
    <property type="entry name" value="Nudix"/>
    <property type="match status" value="1"/>
</dbReference>
<dbReference type="Proteomes" id="UP000298049">
    <property type="component" value="Chromosome"/>
</dbReference>
<comment type="similarity">
    <text evidence="2 6">Belongs to the Nudix hydrolase family. NudJ subfamily.</text>
</comment>
<dbReference type="PROSITE" id="PS00893">
    <property type="entry name" value="NUDIX_BOX"/>
    <property type="match status" value="1"/>
</dbReference>
<dbReference type="GO" id="GO:0017110">
    <property type="term" value="F:nucleoside diphosphate phosphatase activity"/>
    <property type="evidence" value="ECO:0007669"/>
    <property type="project" value="InterPro"/>
</dbReference>
<keyword evidence="5 6" id="KW-0378">Hydrolase</keyword>
<protein>
    <recommendedName>
        <fullName evidence="4 6">Phosphatase NudJ</fullName>
        <ecNumber evidence="6">3.6.1.-</ecNumber>
    </recommendedName>
</protein>
<dbReference type="InterPro" id="IPR000086">
    <property type="entry name" value="NUDIX_hydrolase_dom"/>
</dbReference>
<evidence type="ECO:0000313" key="9">
    <source>
        <dbReference type="Proteomes" id="UP000298049"/>
    </source>
</evidence>
<dbReference type="KEGG" id="hmi:soil367_06870"/>
<dbReference type="InterPro" id="IPR033713">
    <property type="entry name" value="NudJ"/>
</dbReference>
<feature type="domain" description="Nudix hydrolase" evidence="7">
    <location>
        <begin position="4"/>
        <end position="130"/>
    </location>
</feature>
<dbReference type="InterPro" id="IPR015797">
    <property type="entry name" value="NUDIX_hydrolase-like_dom_sf"/>
</dbReference>
<comment type="cofactor">
    <cofactor evidence="1 6">
        <name>Mg(2+)</name>
        <dbReference type="ChEBI" id="CHEBI:18420"/>
    </cofactor>
</comment>
<dbReference type="RefSeq" id="WP_136548162.1">
    <property type="nucleotide sequence ID" value="NZ_CP031093.1"/>
</dbReference>
<evidence type="ECO:0000256" key="6">
    <source>
        <dbReference type="RuleBase" id="RU364043"/>
    </source>
</evidence>
<dbReference type="PROSITE" id="PS51462">
    <property type="entry name" value="NUDIX"/>
    <property type="match status" value="1"/>
</dbReference>
<evidence type="ECO:0000256" key="3">
    <source>
        <dbReference type="ARBA" id="ARBA00011245"/>
    </source>
</evidence>
<evidence type="ECO:0000256" key="2">
    <source>
        <dbReference type="ARBA" id="ARBA00007608"/>
    </source>
</evidence>
<sequence length="152" mass="17362">MNPAPHMTTAVIVERESRFLMVEERSGGQIVYNQPAGHVEPGESILAAARREALEETGWEVRLEHFLGFYTYLSPSNGVTYCRFCFTATPVRHLTTVLDQDIIAAHWLDLEAIEGHQEKLRSPLVLECIHHYLAGRRYPLDLIHEFHLEPQG</sequence>
<dbReference type="GO" id="GO:0004787">
    <property type="term" value="F:thiamine diphosphate phosphatase activity"/>
    <property type="evidence" value="ECO:0007669"/>
    <property type="project" value="InterPro"/>
</dbReference>
<keyword evidence="9" id="KW-1185">Reference proteome</keyword>
<dbReference type="AlphaFoldDB" id="A0A4P7XFB7"/>
<dbReference type="GO" id="GO:0017111">
    <property type="term" value="F:ribonucleoside triphosphate phosphatase activity"/>
    <property type="evidence" value="ECO:0007669"/>
    <property type="project" value="InterPro"/>
</dbReference>
<name>A0A4P7XFB7_9ALTE</name>
<reference evidence="8 9" key="1">
    <citation type="submission" date="2018-07" db="EMBL/GenBank/DDBJ databases">
        <title>Marsedoiliclastica nanhaica gen. nov. sp. nov., a novel marine hydrocarbonoclastic bacterium isolated from an in-situ enriched hydrocarbon-degrading consortium in deep-sea sediment.</title>
        <authorList>
            <person name="Dong C."/>
            <person name="Ma T."/>
            <person name="Liu R."/>
            <person name="Shao Z."/>
        </authorList>
    </citation>
    <scope>NUCLEOTIDE SEQUENCE [LARGE SCALE GENOMIC DNA]</scope>
    <source>
        <strain evidence="9">soil36-7</strain>
    </source>
</reference>
<dbReference type="CDD" id="cd03675">
    <property type="entry name" value="NUDIX_Hydrolase"/>
    <property type="match status" value="1"/>
</dbReference>
<evidence type="ECO:0000313" key="8">
    <source>
        <dbReference type="EMBL" id="QCF25659.1"/>
    </source>
</evidence>
<keyword evidence="6" id="KW-0460">Magnesium</keyword>
<dbReference type="InterPro" id="IPR020084">
    <property type="entry name" value="NUDIX_hydrolase_CS"/>
</dbReference>
<evidence type="ECO:0000256" key="1">
    <source>
        <dbReference type="ARBA" id="ARBA00001946"/>
    </source>
</evidence>
<organism evidence="8 9">
    <name type="scientific">Hydrocarboniclastica marina</name>
    <dbReference type="NCBI Taxonomy" id="2259620"/>
    <lineage>
        <taxon>Bacteria</taxon>
        <taxon>Pseudomonadati</taxon>
        <taxon>Pseudomonadota</taxon>
        <taxon>Gammaproteobacteria</taxon>
        <taxon>Alteromonadales</taxon>
        <taxon>Alteromonadaceae</taxon>
        <taxon>Hydrocarboniclastica</taxon>
    </lineage>
</organism>
<dbReference type="EC" id="3.6.1.-" evidence="6"/>
<gene>
    <name evidence="6" type="primary">nudJ</name>
    <name evidence="8" type="ORF">soil367_06870</name>
</gene>
<dbReference type="Pfam" id="PF00293">
    <property type="entry name" value="NUDIX"/>
    <property type="match status" value="1"/>
</dbReference>